<accession>A0A2K1P553</accession>
<comment type="subcellular location">
    <subcellularLocation>
        <location evidence="1">Cell membrane</location>
        <topology evidence="1">Multi-pass membrane protein</topology>
    </subcellularLocation>
</comment>
<gene>
    <name evidence="9" type="ORF">X929_00560</name>
</gene>
<evidence type="ECO:0000313" key="9">
    <source>
        <dbReference type="EMBL" id="PNR97913.1"/>
    </source>
</evidence>
<keyword evidence="6 8" id="KW-1133">Transmembrane helix</keyword>
<dbReference type="InterPro" id="IPR001851">
    <property type="entry name" value="ABC_transp_permease"/>
</dbReference>
<feature type="transmembrane region" description="Helical" evidence="8">
    <location>
        <begin position="166"/>
        <end position="188"/>
    </location>
</feature>
<dbReference type="GO" id="GO:0005886">
    <property type="term" value="C:plasma membrane"/>
    <property type="evidence" value="ECO:0007669"/>
    <property type="project" value="UniProtKB-SubCell"/>
</dbReference>
<dbReference type="EMBL" id="AZRL01000003">
    <property type="protein sequence ID" value="PNR97913.1"/>
    <property type="molecule type" value="Genomic_DNA"/>
</dbReference>
<feature type="transmembrane region" description="Helical" evidence="8">
    <location>
        <begin position="20"/>
        <end position="42"/>
    </location>
</feature>
<evidence type="ECO:0000256" key="4">
    <source>
        <dbReference type="ARBA" id="ARBA00022519"/>
    </source>
</evidence>
<evidence type="ECO:0000313" key="10">
    <source>
        <dbReference type="Proteomes" id="UP000236434"/>
    </source>
</evidence>
<proteinExistence type="predicted"/>
<evidence type="ECO:0000256" key="7">
    <source>
        <dbReference type="ARBA" id="ARBA00023136"/>
    </source>
</evidence>
<feature type="transmembrane region" description="Helical" evidence="8">
    <location>
        <begin position="217"/>
        <end position="236"/>
    </location>
</feature>
<reference evidence="9 10" key="1">
    <citation type="submission" date="2013-12" db="EMBL/GenBank/DDBJ databases">
        <title>Comparative genomics of Petrotoga isolates.</title>
        <authorList>
            <person name="Nesbo C.L."/>
            <person name="Charchuk R."/>
            <person name="Chow K."/>
        </authorList>
    </citation>
    <scope>NUCLEOTIDE SEQUENCE [LARGE SCALE GENOMIC DNA]</scope>
    <source>
        <strain evidence="9 10">DSM 13574</strain>
    </source>
</reference>
<organism evidence="9 10">
    <name type="scientific">Petrotoga olearia DSM 13574</name>
    <dbReference type="NCBI Taxonomy" id="1122955"/>
    <lineage>
        <taxon>Bacteria</taxon>
        <taxon>Thermotogati</taxon>
        <taxon>Thermotogota</taxon>
        <taxon>Thermotogae</taxon>
        <taxon>Petrotogales</taxon>
        <taxon>Petrotogaceae</taxon>
        <taxon>Petrotoga</taxon>
    </lineage>
</organism>
<keyword evidence="5 8" id="KW-0812">Transmembrane</keyword>
<evidence type="ECO:0000256" key="3">
    <source>
        <dbReference type="ARBA" id="ARBA00022475"/>
    </source>
</evidence>
<name>A0A2K1P553_9BACT</name>
<dbReference type="OrthoDB" id="9784538at2"/>
<evidence type="ECO:0000256" key="2">
    <source>
        <dbReference type="ARBA" id="ARBA00022448"/>
    </source>
</evidence>
<dbReference type="Proteomes" id="UP000236434">
    <property type="component" value="Unassembled WGS sequence"/>
</dbReference>
<dbReference type="Pfam" id="PF02653">
    <property type="entry name" value="BPD_transp_2"/>
    <property type="match status" value="1"/>
</dbReference>
<dbReference type="CDD" id="cd06579">
    <property type="entry name" value="TM_PBP1_transp_AraH_like"/>
    <property type="match status" value="1"/>
</dbReference>
<dbReference type="PANTHER" id="PTHR32196:SF21">
    <property type="entry name" value="ABC TRANSPORTER PERMEASE PROTEIN YPHD-RELATED"/>
    <property type="match status" value="1"/>
</dbReference>
<evidence type="ECO:0000256" key="6">
    <source>
        <dbReference type="ARBA" id="ARBA00022989"/>
    </source>
</evidence>
<feature type="transmembrane region" description="Helical" evidence="8">
    <location>
        <begin position="95"/>
        <end position="115"/>
    </location>
</feature>
<dbReference type="PANTHER" id="PTHR32196">
    <property type="entry name" value="ABC TRANSPORTER PERMEASE PROTEIN YPHD-RELATED-RELATED"/>
    <property type="match status" value="1"/>
</dbReference>
<dbReference type="RefSeq" id="WP_103066127.1">
    <property type="nucleotide sequence ID" value="NZ_AZRL01000003.1"/>
</dbReference>
<evidence type="ECO:0000256" key="8">
    <source>
        <dbReference type="SAM" id="Phobius"/>
    </source>
</evidence>
<evidence type="ECO:0000256" key="1">
    <source>
        <dbReference type="ARBA" id="ARBA00004651"/>
    </source>
</evidence>
<feature type="transmembrane region" description="Helical" evidence="8">
    <location>
        <begin position="54"/>
        <end position="75"/>
    </location>
</feature>
<comment type="caution">
    <text evidence="9">The sequence shown here is derived from an EMBL/GenBank/DDBJ whole genome shotgun (WGS) entry which is preliminary data.</text>
</comment>
<feature type="transmembrane region" description="Helical" evidence="8">
    <location>
        <begin position="127"/>
        <end position="146"/>
    </location>
</feature>
<dbReference type="GO" id="GO:0022857">
    <property type="term" value="F:transmembrane transporter activity"/>
    <property type="evidence" value="ECO:0007669"/>
    <property type="project" value="InterPro"/>
</dbReference>
<keyword evidence="7 8" id="KW-0472">Membrane</keyword>
<evidence type="ECO:0000256" key="5">
    <source>
        <dbReference type="ARBA" id="ARBA00022692"/>
    </source>
</evidence>
<keyword evidence="4" id="KW-0997">Cell inner membrane</keyword>
<keyword evidence="3" id="KW-1003">Cell membrane</keyword>
<dbReference type="AlphaFoldDB" id="A0A2K1P553"/>
<protein>
    <submittedName>
        <fullName evidence="9">ABC transporter permease</fullName>
    </submittedName>
</protein>
<sequence length="321" mass="34028">MPYKKDSKLVRKNLNWRQNIVYIAFIVVFLFFSVTLFDAGFLSKVNILNVFRQTAIIAVMGVGMTFVISTGEIDLSVGSITALSSLTTALSLEAGYGIILSSIIGVGTGLLIGLANGLLTTTVGIPSFIVTLGMMQVVRGAAMWITNTAPVPIMNESYNFWFGSGNIGSIPVLLFWMILIGIAGDLVYRKTTFGRYTLATGGNEEAARYTGINTNRIKLLTFTLSGALAGLAGMLYAGRMQSGRFSFGEGDELNVIAAVILGGTSLFGGKGTIIGTIFGALIMGIINNGLILAGLEVSQQMMVSGLIIILAVAFGSKKEKE</sequence>
<keyword evidence="2" id="KW-0813">Transport</keyword>